<feature type="domain" description="Aminotransferase-like plant mobile" evidence="2">
    <location>
        <begin position="49"/>
        <end position="328"/>
    </location>
</feature>
<evidence type="ECO:0000256" key="1">
    <source>
        <dbReference type="SAM" id="Coils"/>
    </source>
</evidence>
<organism evidence="3">
    <name type="scientific">Nicotiana tabacum</name>
    <name type="common">Common tobacco</name>
    <dbReference type="NCBI Taxonomy" id="4097"/>
    <lineage>
        <taxon>Eukaryota</taxon>
        <taxon>Viridiplantae</taxon>
        <taxon>Streptophyta</taxon>
        <taxon>Embryophyta</taxon>
        <taxon>Tracheophyta</taxon>
        <taxon>Spermatophyta</taxon>
        <taxon>Magnoliopsida</taxon>
        <taxon>eudicotyledons</taxon>
        <taxon>Gunneridae</taxon>
        <taxon>Pentapetalae</taxon>
        <taxon>asterids</taxon>
        <taxon>lamiids</taxon>
        <taxon>Solanales</taxon>
        <taxon>Solanaceae</taxon>
        <taxon>Nicotianoideae</taxon>
        <taxon>Nicotianeae</taxon>
        <taxon>Nicotiana</taxon>
    </lineage>
</organism>
<keyword evidence="1" id="KW-0175">Coiled coil</keyword>
<dbReference type="PANTHER" id="PTHR48200:SF1">
    <property type="entry name" value="AMINOTRANSFERASE-LIKE PLANT MOBILE DOMAIN-CONTAINING PROTEIN"/>
    <property type="match status" value="1"/>
</dbReference>
<dbReference type="OMA" id="NILEPNM"/>
<proteinExistence type="predicted"/>
<dbReference type="OrthoDB" id="1291298at2759"/>
<gene>
    <name evidence="3" type="primary">LOC107818033</name>
</gene>
<dbReference type="PANTHER" id="PTHR48200">
    <property type="entry name" value="PROTEIN, PUTATIVE-RELATED"/>
    <property type="match status" value="1"/>
</dbReference>
<protein>
    <recommendedName>
        <fullName evidence="2">Aminotransferase-like plant mobile domain-containing protein</fullName>
    </recommendedName>
</protein>
<dbReference type="InterPro" id="IPR019557">
    <property type="entry name" value="AminoTfrase-like_pln_mobile"/>
</dbReference>
<evidence type="ECO:0000259" key="2">
    <source>
        <dbReference type="Pfam" id="PF10536"/>
    </source>
</evidence>
<evidence type="ECO:0000313" key="3">
    <source>
        <dbReference type="RefSeq" id="XP_016499430.1"/>
    </source>
</evidence>
<dbReference type="KEGG" id="nta:107818033"/>
<dbReference type="AlphaFoldDB" id="A0A1S4CE48"/>
<sequence>MCRMSTVENIPFRVIDEIPLGLYMWWNDLGEVSKRSVTKALGGLTGLLKIKPRVDIIEALTPFWDPTHNVFHFSDFEVTPTLEEIAGYQYPVAPRTVTPHKFLDLLSISRQVKDKNLAGGFCIFRFLYSQYGDPHRFEAPDTGLNNQGNKDKWEAHKVLTFVVAFLGTLICPRSDKHIELGLAGVADFMVKKANGTIIPMILAEIYRALTACRAGIKFFEGCNLLLQMWLVEHLSHRPGYMNYGLTRLNCIKEYENQVNGHELPEGFVYLGSLNSNRIEWTFGWLTVDEVIYMSVGVCFLLLMGLRSIQPYAPHRVLRQLGRYQTIPYDKDLSPQVIELCPKAIFPEEKVRQIWHQCRFLEPQTQVRDLSMGEVGSNYTICYGKRSRVDQEPELPAKRSHVQQFTDGAREQWVWLAKEKEYRTIIKKLEEQIENIKFDSSLQAAEDEGEKKRLARENEALRAQIQRMKIAAETPVRSERDEKIITILRRKMHDYGFDLTKAEKDWLNAQAKLAKSAKEHARLAYQLK</sequence>
<dbReference type="PaxDb" id="4097-A0A1S4CE48"/>
<feature type="coiled-coil region" evidence="1">
    <location>
        <begin position="418"/>
        <end position="470"/>
    </location>
</feature>
<dbReference type="RefSeq" id="XP_016499430.1">
    <property type="nucleotide sequence ID" value="XM_016643944.1"/>
</dbReference>
<name>A0A1S4CE48_TOBAC</name>
<reference evidence="3" key="1">
    <citation type="submission" date="2025-08" db="UniProtKB">
        <authorList>
            <consortium name="RefSeq"/>
        </authorList>
    </citation>
    <scope>IDENTIFICATION</scope>
</reference>
<accession>A0A1S4CE48</accession>
<dbReference type="Pfam" id="PF10536">
    <property type="entry name" value="PMD"/>
    <property type="match status" value="1"/>
</dbReference>